<dbReference type="RefSeq" id="WP_132243358.1">
    <property type="nucleotide sequence ID" value="NZ_SLWV01000004.1"/>
</dbReference>
<dbReference type="GO" id="GO:0004725">
    <property type="term" value="F:protein tyrosine phosphatase activity"/>
    <property type="evidence" value="ECO:0007669"/>
    <property type="project" value="InterPro"/>
</dbReference>
<dbReference type="SMART" id="SM00226">
    <property type="entry name" value="LMWPc"/>
    <property type="match status" value="1"/>
</dbReference>
<dbReference type="PRINTS" id="PR00719">
    <property type="entry name" value="LMWPTPASE"/>
</dbReference>
<evidence type="ECO:0000256" key="1">
    <source>
        <dbReference type="ARBA" id="ARBA00011063"/>
    </source>
</evidence>
<feature type="active site" evidence="4">
    <location>
        <position position="14"/>
    </location>
</feature>
<evidence type="ECO:0000259" key="5">
    <source>
        <dbReference type="SMART" id="SM00226"/>
    </source>
</evidence>
<dbReference type="InterPro" id="IPR017867">
    <property type="entry name" value="Tyr_phospatase_low_mol_wt"/>
</dbReference>
<keyword evidence="2" id="KW-0378">Hydrolase</keyword>
<dbReference type="CDD" id="cd16344">
    <property type="entry name" value="LMWPAP"/>
    <property type="match status" value="1"/>
</dbReference>
<dbReference type="Proteomes" id="UP000294919">
    <property type="component" value="Unassembled WGS sequence"/>
</dbReference>
<feature type="active site" description="Proton donor" evidence="4">
    <location>
        <position position="122"/>
    </location>
</feature>
<dbReference type="PANTHER" id="PTHR11717">
    <property type="entry name" value="LOW MOLECULAR WEIGHT PROTEIN TYROSINE PHOSPHATASE"/>
    <property type="match status" value="1"/>
</dbReference>
<evidence type="ECO:0000256" key="2">
    <source>
        <dbReference type="ARBA" id="ARBA00022801"/>
    </source>
</evidence>
<dbReference type="InterPro" id="IPR023485">
    <property type="entry name" value="Ptyr_pPase"/>
</dbReference>
<dbReference type="SUPFAM" id="SSF52788">
    <property type="entry name" value="Phosphotyrosine protein phosphatases I"/>
    <property type="match status" value="1"/>
</dbReference>
<protein>
    <submittedName>
        <fullName evidence="6">Protein-tyrosine phosphatase</fullName>
    </submittedName>
</protein>
<evidence type="ECO:0000313" key="6">
    <source>
        <dbReference type="EMBL" id="TCO78785.1"/>
    </source>
</evidence>
<feature type="domain" description="Phosphotyrosine protein phosphatase I" evidence="5">
    <location>
        <begin position="2"/>
        <end position="148"/>
    </location>
</feature>
<accession>A0A4R2LHH7</accession>
<sequence>MMRILFVCTGNTCRSSMAEGIFRKMLEEAGEKTKGVQVFSAGTSAIQGQSAAKNAIQVMDEKSIDIKKHTAKVVTKELIDQVDLILTMTNNHKRQLLQIVPEAKEKIDTLKEYIGLFGDIIDPFGQSVDVYRACAKEMEENLKILVEKVIE</sequence>
<dbReference type="InterPro" id="IPR050438">
    <property type="entry name" value="LMW_PTPase"/>
</dbReference>
<dbReference type="Gene3D" id="3.40.50.2300">
    <property type="match status" value="1"/>
</dbReference>
<gene>
    <name evidence="6" type="ORF">EV214_104172</name>
</gene>
<dbReference type="OrthoDB" id="9784339at2"/>
<dbReference type="PANTHER" id="PTHR11717:SF31">
    <property type="entry name" value="LOW MOLECULAR WEIGHT PROTEIN-TYROSINE-PHOSPHATASE ETP-RELATED"/>
    <property type="match status" value="1"/>
</dbReference>
<dbReference type="InterPro" id="IPR036196">
    <property type="entry name" value="Ptyr_pPase_sf"/>
</dbReference>
<dbReference type="EMBL" id="SLWV01000004">
    <property type="protein sequence ID" value="TCO78785.1"/>
    <property type="molecule type" value="Genomic_DNA"/>
</dbReference>
<keyword evidence="7" id="KW-1185">Reference proteome</keyword>
<evidence type="ECO:0000256" key="3">
    <source>
        <dbReference type="ARBA" id="ARBA00022912"/>
    </source>
</evidence>
<evidence type="ECO:0000313" key="7">
    <source>
        <dbReference type="Proteomes" id="UP000294919"/>
    </source>
</evidence>
<evidence type="ECO:0000256" key="4">
    <source>
        <dbReference type="PIRSR" id="PIRSR617867-1"/>
    </source>
</evidence>
<name>A0A4R2LHH7_9FIRM</name>
<reference evidence="6 7" key="1">
    <citation type="submission" date="2019-03" db="EMBL/GenBank/DDBJ databases">
        <title>Genomic Encyclopedia of Type Strains, Phase IV (KMG-IV): sequencing the most valuable type-strain genomes for metagenomic binning, comparative biology and taxonomic classification.</title>
        <authorList>
            <person name="Goeker M."/>
        </authorList>
    </citation>
    <scope>NUCLEOTIDE SEQUENCE [LARGE SCALE GENOMIC DNA]</scope>
    <source>
        <strain evidence="6 7">DSM 102940</strain>
    </source>
</reference>
<dbReference type="Pfam" id="PF01451">
    <property type="entry name" value="LMWPc"/>
    <property type="match status" value="1"/>
</dbReference>
<comment type="caution">
    <text evidence="6">The sequence shown here is derived from an EMBL/GenBank/DDBJ whole genome shotgun (WGS) entry which is preliminary data.</text>
</comment>
<keyword evidence="3" id="KW-0904">Protein phosphatase</keyword>
<proteinExistence type="inferred from homology"/>
<feature type="active site" description="Nucleophile" evidence="4">
    <location>
        <position position="8"/>
    </location>
</feature>
<comment type="similarity">
    <text evidence="1">Belongs to the low molecular weight phosphotyrosine protein phosphatase family.</text>
</comment>
<organism evidence="6 7">
    <name type="scientific">Marinisporobacter balticus</name>
    <dbReference type="NCBI Taxonomy" id="2018667"/>
    <lineage>
        <taxon>Bacteria</taxon>
        <taxon>Bacillati</taxon>
        <taxon>Bacillota</taxon>
        <taxon>Clostridia</taxon>
        <taxon>Peptostreptococcales</taxon>
        <taxon>Thermotaleaceae</taxon>
        <taxon>Marinisporobacter</taxon>
    </lineage>
</organism>
<dbReference type="AlphaFoldDB" id="A0A4R2LHH7"/>